<keyword evidence="3" id="KW-1185">Reference proteome</keyword>
<sequence length="444" mass="47499">MPSRWWRVAVIVATATAKVSEKARQHARNDQEEYANWRRLFRCEEGVVYEGFQPLTHALPGRLNLPRECDRLCATRPRCRVSNFLPSNGTGGDRCSSPGRRASRTRSAGRGRTASARCAWASTRPDREVRVPGHNFALLEWTDGTVHVYGGRATSGATGVQHFSAPSVRALATARGARRVVVRGTHGGCLEGRAAVLVCEWDGKLSAAVEPRGGRVALYGRLNTAKQHRWVQVAFAPAPAGPFGAFTPVSILGWGPCDVPFASVYYAAVNANPTDDATLLGLFPVNRGGRCVLGLAATCDGVHFGALEELLDLGCEIQGRTADYPVDGFLVDGDALAVFVHRDMPTEDIVKAGAERLAPRLVRHDVALDAVRALTRRAKADLATCATGAEFAPLPADAPTALRYPLCDDDAVSVPFSKLNTPAAFAEKQRAAAEARAAAAKGGR</sequence>
<evidence type="ECO:0000256" key="1">
    <source>
        <dbReference type="SAM" id="MobiDB-lite"/>
    </source>
</evidence>
<gene>
    <name evidence="2" type="ORF">SO694_00010545</name>
</gene>
<dbReference type="EMBL" id="JBBJCI010000023">
    <property type="protein sequence ID" value="KAK7254717.1"/>
    <property type="molecule type" value="Genomic_DNA"/>
</dbReference>
<accession>A0ABR1GFI8</accession>
<reference evidence="2 3" key="1">
    <citation type="submission" date="2024-03" db="EMBL/GenBank/DDBJ databases">
        <title>Aureococcus anophagefferens CCMP1851 and Kratosvirus quantuckense: Draft genome of a second virus-susceptible host strain in the model system.</title>
        <authorList>
            <person name="Chase E."/>
            <person name="Truchon A.R."/>
            <person name="Schepens W."/>
            <person name="Wilhelm S.W."/>
        </authorList>
    </citation>
    <scope>NUCLEOTIDE SEQUENCE [LARGE SCALE GENOMIC DNA]</scope>
    <source>
        <strain evidence="2 3">CCMP1851</strain>
    </source>
</reference>
<feature type="region of interest" description="Disordered" evidence="1">
    <location>
        <begin position="89"/>
        <end position="116"/>
    </location>
</feature>
<evidence type="ECO:0008006" key="4">
    <source>
        <dbReference type="Google" id="ProtNLM"/>
    </source>
</evidence>
<name>A0ABR1GFI8_AURAN</name>
<organism evidence="2 3">
    <name type="scientific">Aureococcus anophagefferens</name>
    <name type="common">Harmful bloom alga</name>
    <dbReference type="NCBI Taxonomy" id="44056"/>
    <lineage>
        <taxon>Eukaryota</taxon>
        <taxon>Sar</taxon>
        <taxon>Stramenopiles</taxon>
        <taxon>Ochrophyta</taxon>
        <taxon>Pelagophyceae</taxon>
        <taxon>Pelagomonadales</taxon>
        <taxon>Pelagomonadaceae</taxon>
        <taxon>Aureococcus</taxon>
    </lineage>
</organism>
<evidence type="ECO:0000313" key="3">
    <source>
        <dbReference type="Proteomes" id="UP001363151"/>
    </source>
</evidence>
<evidence type="ECO:0000313" key="2">
    <source>
        <dbReference type="EMBL" id="KAK7254717.1"/>
    </source>
</evidence>
<dbReference type="Proteomes" id="UP001363151">
    <property type="component" value="Unassembled WGS sequence"/>
</dbReference>
<comment type="caution">
    <text evidence="2">The sequence shown here is derived from an EMBL/GenBank/DDBJ whole genome shotgun (WGS) entry which is preliminary data.</text>
</comment>
<protein>
    <recommendedName>
        <fullName evidence="4">Farnesoic acid O-methyl transferase domain-containing protein</fullName>
    </recommendedName>
</protein>
<proteinExistence type="predicted"/>